<evidence type="ECO:0000313" key="2">
    <source>
        <dbReference type="Proteomes" id="UP000321490"/>
    </source>
</evidence>
<dbReference type="Gene3D" id="3.40.630.30">
    <property type="match status" value="1"/>
</dbReference>
<dbReference type="SUPFAM" id="SSF55729">
    <property type="entry name" value="Acyl-CoA N-acyltransferases (Nat)"/>
    <property type="match status" value="1"/>
</dbReference>
<dbReference type="InterPro" id="IPR016181">
    <property type="entry name" value="Acyl_CoA_acyltransferase"/>
</dbReference>
<keyword evidence="2" id="KW-1185">Reference proteome</keyword>
<proteinExistence type="predicted"/>
<name>A0A562IVA8_9ACTN</name>
<comment type="caution">
    <text evidence="1">The sequence shown here is derived from an EMBL/GenBank/DDBJ whole genome shotgun (WGS) entry which is preliminary data.</text>
</comment>
<dbReference type="Proteomes" id="UP000321490">
    <property type="component" value="Unassembled WGS sequence"/>
</dbReference>
<dbReference type="AlphaFoldDB" id="A0A562IVA8"/>
<evidence type="ECO:0008006" key="3">
    <source>
        <dbReference type="Google" id="ProtNLM"/>
    </source>
</evidence>
<gene>
    <name evidence="1" type="ORF">JD78_03486</name>
</gene>
<evidence type="ECO:0000313" key="1">
    <source>
        <dbReference type="EMBL" id="TWH74939.1"/>
    </source>
</evidence>
<reference evidence="1 2" key="1">
    <citation type="submission" date="2019-07" db="EMBL/GenBank/DDBJ databases">
        <title>R&amp;d 2014.</title>
        <authorList>
            <person name="Klenk H.-P."/>
        </authorList>
    </citation>
    <scope>NUCLEOTIDE SEQUENCE [LARGE SCALE GENOMIC DNA]</scope>
    <source>
        <strain evidence="1 2">DSM 45764</strain>
    </source>
</reference>
<sequence length="62" mass="6914">MTWALGEVLPVARRMGLDRVLVTCADDNVASARVIERAGGVLEDVRETELGRARRYWITLAD</sequence>
<dbReference type="PANTHER" id="PTHR39173">
    <property type="entry name" value="ACETYLTRANSFERASE"/>
    <property type="match status" value="1"/>
</dbReference>
<organism evidence="1 2">
    <name type="scientific">Modestobacter roseus</name>
    <dbReference type="NCBI Taxonomy" id="1181884"/>
    <lineage>
        <taxon>Bacteria</taxon>
        <taxon>Bacillati</taxon>
        <taxon>Actinomycetota</taxon>
        <taxon>Actinomycetes</taxon>
        <taxon>Geodermatophilales</taxon>
        <taxon>Geodermatophilaceae</taxon>
        <taxon>Modestobacter</taxon>
    </lineage>
</organism>
<protein>
    <recommendedName>
        <fullName evidence="3">Acetyltransferase (GNAT) family protein</fullName>
    </recommendedName>
</protein>
<accession>A0A562IVA8</accession>
<dbReference type="EMBL" id="VLKF01000001">
    <property type="protein sequence ID" value="TWH74939.1"/>
    <property type="molecule type" value="Genomic_DNA"/>
</dbReference>
<dbReference type="PANTHER" id="PTHR39173:SF1">
    <property type="entry name" value="ACETYLTRANSFERASE"/>
    <property type="match status" value="1"/>
</dbReference>